<dbReference type="PANTHER" id="PTHR32116:SF7">
    <property type="entry name" value="GALACTURONOSYLTRANSFERASE 4-RELATED"/>
    <property type="match status" value="1"/>
</dbReference>
<evidence type="ECO:0000256" key="2">
    <source>
        <dbReference type="SAM" id="MobiDB-lite"/>
    </source>
</evidence>
<protein>
    <submittedName>
        <fullName evidence="3">Probable galacturonosyltransferase 4 isoform X1</fullName>
    </submittedName>
</protein>
<gene>
    <name evidence="3" type="ORF">OLEA9_A113659</name>
</gene>
<dbReference type="AlphaFoldDB" id="A0A8S0QMM5"/>
<keyword evidence="4" id="KW-1185">Reference proteome</keyword>
<dbReference type="InterPro" id="IPR029993">
    <property type="entry name" value="GAUT"/>
</dbReference>
<feature type="compositionally biased region" description="Basic and acidic residues" evidence="2">
    <location>
        <begin position="143"/>
        <end position="157"/>
    </location>
</feature>
<comment type="similarity">
    <text evidence="1">Belongs to the glycosyltransferase 8 family.</text>
</comment>
<dbReference type="GO" id="GO:0047262">
    <property type="term" value="F:polygalacturonate 4-alpha-galacturonosyltransferase activity"/>
    <property type="evidence" value="ECO:0007669"/>
    <property type="project" value="InterPro"/>
</dbReference>
<feature type="region of interest" description="Disordered" evidence="2">
    <location>
        <begin position="110"/>
        <end position="218"/>
    </location>
</feature>
<dbReference type="PANTHER" id="PTHR32116">
    <property type="entry name" value="GALACTURONOSYLTRANSFERASE 4-RELATED"/>
    <property type="match status" value="1"/>
</dbReference>
<feature type="compositionally biased region" description="Polar residues" evidence="2">
    <location>
        <begin position="110"/>
        <end position="128"/>
    </location>
</feature>
<proteinExistence type="inferred from homology"/>
<reference evidence="3 4" key="1">
    <citation type="submission" date="2019-12" db="EMBL/GenBank/DDBJ databases">
        <authorList>
            <person name="Alioto T."/>
            <person name="Alioto T."/>
            <person name="Gomez Garrido J."/>
        </authorList>
    </citation>
    <scope>NUCLEOTIDE SEQUENCE [LARGE SCALE GENOMIC DNA]</scope>
</reference>
<dbReference type="SUPFAM" id="SSF53448">
    <property type="entry name" value="Nucleotide-diphospho-sugar transferases"/>
    <property type="match status" value="1"/>
</dbReference>
<name>A0A8S0QMM5_OLEEU</name>
<dbReference type="InterPro" id="IPR029044">
    <property type="entry name" value="Nucleotide-diphossugar_trans"/>
</dbReference>
<dbReference type="EMBL" id="CACTIH010001936">
    <property type="protein sequence ID" value="CAA2969301.1"/>
    <property type="molecule type" value="Genomic_DNA"/>
</dbReference>
<comment type="caution">
    <text evidence="3">The sequence shown here is derived from an EMBL/GenBank/DDBJ whole genome shotgun (WGS) entry which is preliminary data.</text>
</comment>
<evidence type="ECO:0000313" key="4">
    <source>
        <dbReference type="Proteomes" id="UP000594638"/>
    </source>
</evidence>
<evidence type="ECO:0000313" key="3">
    <source>
        <dbReference type="EMBL" id="CAA2969301.1"/>
    </source>
</evidence>
<evidence type="ECO:0000256" key="1">
    <source>
        <dbReference type="ARBA" id="ARBA00006351"/>
    </source>
</evidence>
<dbReference type="Gramene" id="OE9A113659T1">
    <property type="protein sequence ID" value="OE9A113659C1"/>
    <property type="gene ID" value="OE9A113659"/>
</dbReference>
<feature type="compositionally biased region" description="Basic and acidic residues" evidence="2">
    <location>
        <begin position="168"/>
        <end position="179"/>
    </location>
</feature>
<organism evidence="3 4">
    <name type="scientific">Olea europaea subsp. europaea</name>
    <dbReference type="NCBI Taxonomy" id="158383"/>
    <lineage>
        <taxon>Eukaryota</taxon>
        <taxon>Viridiplantae</taxon>
        <taxon>Streptophyta</taxon>
        <taxon>Embryophyta</taxon>
        <taxon>Tracheophyta</taxon>
        <taxon>Spermatophyta</taxon>
        <taxon>Magnoliopsida</taxon>
        <taxon>eudicotyledons</taxon>
        <taxon>Gunneridae</taxon>
        <taxon>Pentapetalae</taxon>
        <taxon>asterids</taxon>
        <taxon>lamiids</taxon>
        <taxon>Lamiales</taxon>
        <taxon>Oleaceae</taxon>
        <taxon>Oleeae</taxon>
        <taxon>Olea</taxon>
    </lineage>
</organism>
<accession>A0A8S0QMM5</accession>
<dbReference type="Proteomes" id="UP000594638">
    <property type="component" value="Unassembled WGS sequence"/>
</dbReference>
<dbReference type="OrthoDB" id="926727at2759"/>
<sequence>MKTKMKLRKSVLFLLLVTVLAPIVIYTDTLATCFTSSSSKTEFIEDVSTFTFGGDIRPLNVLPQESSAILAEPLGIVYSENSTQSLSNDSDASDGENAYVTRQLTEESVNYQITKSSTTRTNSSGSQSMDDENPIRLVTDMVHQTDERSSQKTKSIDENGSWGSKTGAKKEMKSQDSEPKLGTGSTDKETKHGRYYSQISGKEGAMEQTKITSEKQSEQSIFPDARVRLLKDQLIRGKKEIERAAVVHYNGNLKPWLEIGIPKFRNYWAKFVDYGHIYLRECNISP</sequence>